<accession>A0A840A699</accession>
<feature type="signal peptide" evidence="7">
    <location>
        <begin position="1"/>
        <end position="27"/>
    </location>
</feature>
<comment type="pathway">
    <text evidence="2">Glycan biosynthesis; alginate biosynthesis.</text>
</comment>
<evidence type="ECO:0000313" key="10">
    <source>
        <dbReference type="Proteomes" id="UP000553193"/>
    </source>
</evidence>
<dbReference type="PROSITE" id="PS51318">
    <property type="entry name" value="TAT"/>
    <property type="match status" value="1"/>
</dbReference>
<dbReference type="GO" id="GO:0042121">
    <property type="term" value="P:alginic acid biosynthetic process"/>
    <property type="evidence" value="ECO:0007669"/>
    <property type="project" value="UniProtKB-UniPathway"/>
</dbReference>
<evidence type="ECO:0000259" key="8">
    <source>
        <dbReference type="Pfam" id="PF16822"/>
    </source>
</evidence>
<dbReference type="RefSeq" id="WP_184381993.1">
    <property type="nucleotide sequence ID" value="NZ_JACIDJ010000001.1"/>
</dbReference>
<gene>
    <name evidence="9" type="ORF">GGQ83_000475</name>
</gene>
<dbReference type="Proteomes" id="UP000553193">
    <property type="component" value="Unassembled WGS sequence"/>
</dbReference>
<name>A0A840A699_9PROT</name>
<evidence type="ECO:0000256" key="6">
    <source>
        <dbReference type="ARBA" id="ARBA00022841"/>
    </source>
</evidence>
<comment type="subcellular location">
    <subcellularLocation>
        <location evidence="1">Periplasm</location>
    </subcellularLocation>
</comment>
<dbReference type="AlphaFoldDB" id="A0A840A699"/>
<dbReference type="InterPro" id="IPR031811">
    <property type="entry name" value="ALGX/ALGJ_SGNH-like"/>
</dbReference>
<feature type="domain" description="AlgX/AlgJ SGNH hydrolase-like" evidence="8">
    <location>
        <begin position="35"/>
        <end position="296"/>
    </location>
</feature>
<keyword evidence="10" id="KW-1185">Reference proteome</keyword>
<evidence type="ECO:0000313" key="9">
    <source>
        <dbReference type="EMBL" id="MBB3897049.1"/>
    </source>
</evidence>
<sequence length="331" mass="36245">MTPRRALLAAPALVLAAGATRARSAWAQGTGDSLVLAGQQGWLFPFWDNLTQLDEVAMRQVLGLHTEVIALLKRGNIEVAYCLIPMKARIYRRFLPAGRRFAPVVERRYSNLVAALRAAGALAPDLAEVMAQASAIDPHWPVFFRSDTHWTPVGAETCAVALATAMRAQFRLPAPPQAGVRLGSIRMLRLAVGDLVQYLPPEQRGAFGPEESPIRNVLPATAGAAALLEEDASDMQVVGTSNVQPRFNFVPVLSNQMERAVGLSWLPNNVGPYAALLEYVRGSEFRQRRPRVIVWNHLESDMSTPINNPNWRQSGLNAESFLNGLRQAVLA</sequence>
<evidence type="ECO:0000256" key="4">
    <source>
        <dbReference type="ARBA" id="ARBA00022729"/>
    </source>
</evidence>
<keyword evidence="6" id="KW-0016">Alginate biosynthesis</keyword>
<reference evidence="9 10" key="1">
    <citation type="submission" date="2020-08" db="EMBL/GenBank/DDBJ databases">
        <title>Genomic Encyclopedia of Type Strains, Phase IV (KMG-IV): sequencing the most valuable type-strain genomes for metagenomic binning, comparative biology and taxonomic classification.</title>
        <authorList>
            <person name="Goeker M."/>
        </authorList>
    </citation>
    <scope>NUCLEOTIDE SEQUENCE [LARGE SCALE GENOMIC DNA]</scope>
    <source>
        <strain evidence="9 10">DSM 19979</strain>
    </source>
</reference>
<proteinExistence type="predicted"/>
<dbReference type="UniPathway" id="UPA00286"/>
<keyword evidence="3 9" id="KW-0808">Transferase</keyword>
<dbReference type="GO" id="GO:0016740">
    <property type="term" value="F:transferase activity"/>
    <property type="evidence" value="ECO:0007669"/>
    <property type="project" value="UniProtKB-KW"/>
</dbReference>
<protein>
    <submittedName>
        <fullName evidence="9">Alginate O-acetyltransferase complex protein AlgJ</fullName>
    </submittedName>
</protein>
<dbReference type="Pfam" id="PF16822">
    <property type="entry name" value="ALGX"/>
    <property type="match status" value="1"/>
</dbReference>
<feature type="chain" id="PRO_5032720044" evidence="7">
    <location>
        <begin position="28"/>
        <end position="331"/>
    </location>
</feature>
<keyword evidence="4 7" id="KW-0732">Signal</keyword>
<comment type="caution">
    <text evidence="9">The sequence shown here is derived from an EMBL/GenBank/DDBJ whole genome shotgun (WGS) entry which is preliminary data.</text>
</comment>
<keyword evidence="5" id="KW-0574">Periplasm</keyword>
<evidence type="ECO:0000256" key="7">
    <source>
        <dbReference type="SAM" id="SignalP"/>
    </source>
</evidence>
<dbReference type="GO" id="GO:0042597">
    <property type="term" value="C:periplasmic space"/>
    <property type="evidence" value="ECO:0007669"/>
    <property type="project" value="UniProtKB-SubCell"/>
</dbReference>
<evidence type="ECO:0000256" key="3">
    <source>
        <dbReference type="ARBA" id="ARBA00022679"/>
    </source>
</evidence>
<evidence type="ECO:0000256" key="2">
    <source>
        <dbReference type="ARBA" id="ARBA00005182"/>
    </source>
</evidence>
<organism evidence="9 10">
    <name type="scientific">Roseococcus suduntuyensis</name>
    <dbReference type="NCBI Taxonomy" id="455361"/>
    <lineage>
        <taxon>Bacteria</taxon>
        <taxon>Pseudomonadati</taxon>
        <taxon>Pseudomonadota</taxon>
        <taxon>Alphaproteobacteria</taxon>
        <taxon>Acetobacterales</taxon>
        <taxon>Roseomonadaceae</taxon>
        <taxon>Roseococcus</taxon>
    </lineage>
</organism>
<evidence type="ECO:0000256" key="5">
    <source>
        <dbReference type="ARBA" id="ARBA00022764"/>
    </source>
</evidence>
<dbReference type="InterPro" id="IPR006311">
    <property type="entry name" value="TAT_signal"/>
</dbReference>
<dbReference type="EMBL" id="JACIDJ010000001">
    <property type="protein sequence ID" value="MBB3897049.1"/>
    <property type="molecule type" value="Genomic_DNA"/>
</dbReference>
<evidence type="ECO:0000256" key="1">
    <source>
        <dbReference type="ARBA" id="ARBA00004418"/>
    </source>
</evidence>